<evidence type="ECO:0000313" key="13">
    <source>
        <dbReference type="Proteomes" id="UP000232323"/>
    </source>
</evidence>
<dbReference type="PROSITE" id="PS01057">
    <property type="entry name" value="SAICAR_SYNTHETASE_1"/>
    <property type="match status" value="1"/>
</dbReference>
<dbReference type="Pfam" id="PF01259">
    <property type="entry name" value="SAICAR_synt"/>
    <property type="match status" value="1"/>
</dbReference>
<evidence type="ECO:0000256" key="10">
    <source>
        <dbReference type="ARBA" id="ARBA00073447"/>
    </source>
</evidence>
<dbReference type="HAMAP" id="MF_00137">
    <property type="entry name" value="SAICAR_synth"/>
    <property type="match status" value="1"/>
</dbReference>
<comment type="similarity">
    <text evidence="2">Belongs to the SAICAR synthetase family.</text>
</comment>
<dbReference type="EC" id="6.3.2.6" evidence="3"/>
<comment type="pathway">
    <text evidence="1">Purine metabolism; IMP biosynthesis via de novo pathway; 5-amino-1-(5-phospho-D-ribosyl)imidazole-4-carboxamide from 5-amino-1-(5-phospho-D-ribosyl)imidazole-4-carboxylate: step 1/2.</text>
</comment>
<keyword evidence="4" id="KW-0436">Ligase</keyword>
<dbReference type="NCBIfam" id="NF009251">
    <property type="entry name" value="PRK12607.1"/>
    <property type="match status" value="1"/>
</dbReference>
<organism evidence="12 13">
    <name type="scientific">Chlamydomonas eustigma</name>
    <dbReference type="NCBI Taxonomy" id="1157962"/>
    <lineage>
        <taxon>Eukaryota</taxon>
        <taxon>Viridiplantae</taxon>
        <taxon>Chlorophyta</taxon>
        <taxon>core chlorophytes</taxon>
        <taxon>Chlorophyceae</taxon>
        <taxon>CS clade</taxon>
        <taxon>Chlamydomonadales</taxon>
        <taxon>Chlamydomonadaceae</taxon>
        <taxon>Chlamydomonas</taxon>
    </lineage>
</organism>
<keyword evidence="6" id="KW-0658">Purine biosynthesis</keyword>
<dbReference type="STRING" id="1157962.A0A250XQ61"/>
<dbReference type="Proteomes" id="UP000232323">
    <property type="component" value="Unassembled WGS sequence"/>
</dbReference>
<evidence type="ECO:0000313" key="12">
    <source>
        <dbReference type="EMBL" id="GAX84940.1"/>
    </source>
</evidence>
<comment type="catalytic activity">
    <reaction evidence="9">
        <text>5-amino-1-(5-phospho-D-ribosyl)imidazole-4-carboxylate + L-aspartate + ATP = (2S)-2-[5-amino-1-(5-phospho-beta-D-ribosyl)imidazole-4-carboxamido]succinate + ADP + phosphate + 2 H(+)</text>
        <dbReference type="Rhea" id="RHEA:22628"/>
        <dbReference type="ChEBI" id="CHEBI:15378"/>
        <dbReference type="ChEBI" id="CHEBI:29991"/>
        <dbReference type="ChEBI" id="CHEBI:30616"/>
        <dbReference type="ChEBI" id="CHEBI:43474"/>
        <dbReference type="ChEBI" id="CHEBI:58443"/>
        <dbReference type="ChEBI" id="CHEBI:77657"/>
        <dbReference type="ChEBI" id="CHEBI:456216"/>
        <dbReference type="EC" id="6.3.2.6"/>
    </reaction>
</comment>
<evidence type="ECO:0000256" key="4">
    <source>
        <dbReference type="ARBA" id="ARBA00022598"/>
    </source>
</evidence>
<dbReference type="PANTHER" id="PTHR43700">
    <property type="entry name" value="PHOSPHORIBOSYLAMINOIMIDAZOLE-SUCCINOCARBOXAMIDE SYNTHASE"/>
    <property type="match status" value="1"/>
</dbReference>
<feature type="domain" description="SAICAR synthetase/ADE2 N-terminal" evidence="11">
    <location>
        <begin position="81"/>
        <end position="325"/>
    </location>
</feature>
<evidence type="ECO:0000256" key="2">
    <source>
        <dbReference type="ARBA" id="ARBA00010190"/>
    </source>
</evidence>
<dbReference type="FunFam" id="3.30.200.20:FF:000199">
    <property type="entry name" value="Phosphoribosylaminoimidazole-succinocarboxamide synthase"/>
    <property type="match status" value="1"/>
</dbReference>
<dbReference type="PANTHER" id="PTHR43700:SF1">
    <property type="entry name" value="PHOSPHORIBOSYLAMINOIMIDAZOLE-SUCCINOCARBOXAMIDE SYNTHASE"/>
    <property type="match status" value="1"/>
</dbReference>
<dbReference type="GO" id="GO:0006189">
    <property type="term" value="P:'de novo' IMP biosynthetic process"/>
    <property type="evidence" value="ECO:0007669"/>
    <property type="project" value="UniProtKB-UniPathway"/>
</dbReference>
<dbReference type="PROSITE" id="PS01058">
    <property type="entry name" value="SAICAR_SYNTHETASE_2"/>
    <property type="match status" value="1"/>
</dbReference>
<evidence type="ECO:0000256" key="7">
    <source>
        <dbReference type="ARBA" id="ARBA00022840"/>
    </source>
</evidence>
<evidence type="ECO:0000256" key="1">
    <source>
        <dbReference type="ARBA" id="ARBA00004672"/>
    </source>
</evidence>
<keyword evidence="13" id="KW-1185">Reference proteome</keyword>
<evidence type="ECO:0000259" key="11">
    <source>
        <dbReference type="Pfam" id="PF01259"/>
    </source>
</evidence>
<dbReference type="CDD" id="cd01414">
    <property type="entry name" value="SAICAR_synt_Sc"/>
    <property type="match status" value="1"/>
</dbReference>
<sequence length="375" mass="42475">MSSMQSQKIRQCDQLSQVRLGHSFAWGSTGRNIRLYTPKSIPVANVESIQGVRQEVIDAISKAASNCLTDTDVGQGIKRVGKVRDTYDLGDKVVIVTTDRQSAFDRLLASIPFKGQVLNQTSAWWMNHTTHIVKNALLSTPDPNISIMKKCIVFPVEFVCRGFMTGSTDTSLWTHYKDGEREYCGNTFPDGMRKNDRLAVNVITPTTKSEDHDVPISPSEIVKQGLMSQEDWDMVSKAALDLFNFGQEQAAKRGLLLVDTKYEFGKAPDGEIYLIDEIHTPDSSRYWIADTYEKRHAAGQEPENIDKEFLRLWFRSVCDPYKDEVLPAAPLELVCELSKRYVYLYEKITGEQFQIPPLHEPVNQRMKQNLATVNS</sequence>
<dbReference type="UniPathway" id="UPA00074">
    <property type="reaction ID" value="UER00131"/>
</dbReference>
<dbReference type="GO" id="GO:0009570">
    <property type="term" value="C:chloroplast stroma"/>
    <property type="evidence" value="ECO:0007669"/>
    <property type="project" value="TreeGrafter"/>
</dbReference>
<dbReference type="Gene3D" id="3.30.200.20">
    <property type="entry name" value="Phosphorylase Kinase, domain 1"/>
    <property type="match status" value="1"/>
</dbReference>
<dbReference type="SUPFAM" id="SSF56104">
    <property type="entry name" value="SAICAR synthase-like"/>
    <property type="match status" value="1"/>
</dbReference>
<keyword evidence="7" id="KW-0067">ATP-binding</keyword>
<dbReference type="GO" id="GO:0004639">
    <property type="term" value="F:phosphoribosylaminoimidazolesuccinocarboxamide synthase activity"/>
    <property type="evidence" value="ECO:0007669"/>
    <property type="project" value="UniProtKB-EC"/>
</dbReference>
<proteinExistence type="inferred from homology"/>
<dbReference type="OrthoDB" id="9991235at2759"/>
<dbReference type="InterPro" id="IPR018236">
    <property type="entry name" value="SAICAR_synthetase_CS"/>
</dbReference>
<protein>
    <recommendedName>
        <fullName evidence="10">Phosphoribosylaminoimidazole-succinocarboxamide synthase, chloroplastic</fullName>
        <ecNumber evidence="3">6.3.2.6</ecNumber>
    </recommendedName>
    <alternativeName>
        <fullName evidence="8">SAICAR synthetase</fullName>
    </alternativeName>
</protein>
<dbReference type="EMBL" id="BEGY01000142">
    <property type="protein sequence ID" value="GAX84940.1"/>
    <property type="molecule type" value="Genomic_DNA"/>
</dbReference>
<dbReference type="FunFam" id="3.30.470.20:FF:000015">
    <property type="entry name" value="Phosphoribosylaminoimidazole-succinocarboxamide synthase"/>
    <property type="match status" value="1"/>
</dbReference>
<evidence type="ECO:0000256" key="3">
    <source>
        <dbReference type="ARBA" id="ARBA00012217"/>
    </source>
</evidence>
<dbReference type="AlphaFoldDB" id="A0A250XQ61"/>
<evidence type="ECO:0000256" key="5">
    <source>
        <dbReference type="ARBA" id="ARBA00022741"/>
    </source>
</evidence>
<reference evidence="12 13" key="1">
    <citation type="submission" date="2017-08" db="EMBL/GenBank/DDBJ databases">
        <title>Acidophilic green algal genome provides insights into adaptation to an acidic environment.</title>
        <authorList>
            <person name="Hirooka S."/>
            <person name="Hirose Y."/>
            <person name="Kanesaki Y."/>
            <person name="Higuchi S."/>
            <person name="Fujiwara T."/>
            <person name="Onuma R."/>
            <person name="Era A."/>
            <person name="Ohbayashi R."/>
            <person name="Uzuka A."/>
            <person name="Nozaki H."/>
            <person name="Yoshikawa H."/>
            <person name="Miyagishima S.Y."/>
        </authorList>
    </citation>
    <scope>NUCLEOTIDE SEQUENCE [LARGE SCALE GENOMIC DNA]</scope>
    <source>
        <strain evidence="12 13">NIES-2499</strain>
    </source>
</reference>
<dbReference type="Gene3D" id="3.30.470.20">
    <property type="entry name" value="ATP-grasp fold, B domain"/>
    <property type="match status" value="1"/>
</dbReference>
<comment type="caution">
    <text evidence="12">The sequence shown here is derived from an EMBL/GenBank/DDBJ whole genome shotgun (WGS) entry which is preliminary data.</text>
</comment>
<dbReference type="GO" id="GO:0005524">
    <property type="term" value="F:ATP binding"/>
    <property type="evidence" value="ECO:0007669"/>
    <property type="project" value="UniProtKB-KW"/>
</dbReference>
<name>A0A250XQ61_9CHLO</name>
<evidence type="ECO:0000256" key="6">
    <source>
        <dbReference type="ARBA" id="ARBA00022755"/>
    </source>
</evidence>
<accession>A0A250XQ61</accession>
<evidence type="ECO:0000256" key="8">
    <source>
        <dbReference type="ARBA" id="ARBA00030409"/>
    </source>
</evidence>
<keyword evidence="5" id="KW-0547">Nucleotide-binding</keyword>
<gene>
    <name evidence="12" type="ORF">CEUSTIGMA_g12361.t1</name>
</gene>
<evidence type="ECO:0000256" key="9">
    <source>
        <dbReference type="ARBA" id="ARBA00048475"/>
    </source>
</evidence>
<dbReference type="InterPro" id="IPR028923">
    <property type="entry name" value="SAICAR_synt/ADE2_N"/>
</dbReference>